<gene>
    <name evidence="2" type="ORF">ME0900_11330</name>
</gene>
<name>A0AAV5PLU7_LACDE</name>
<dbReference type="AlphaFoldDB" id="A0AAV5PLU7"/>
<comment type="caution">
    <text evidence="2">The sequence shown here is derived from an EMBL/GenBank/DDBJ whole genome shotgun (WGS) entry which is preliminary data.</text>
</comment>
<dbReference type="RefSeq" id="WP_011544310.1">
    <property type="nucleotide sequence ID" value="NZ_BJMY01000003.1"/>
</dbReference>
<accession>A0AAV5PLU7</accession>
<protein>
    <recommendedName>
        <fullName evidence="1">HTH LytTR-type domain-containing protein</fullName>
    </recommendedName>
</protein>
<evidence type="ECO:0000313" key="3">
    <source>
        <dbReference type="Proteomes" id="UP001165243"/>
    </source>
</evidence>
<dbReference type="EMBL" id="BSWK01000014">
    <property type="protein sequence ID" value="GMB86760.1"/>
    <property type="molecule type" value="Genomic_DNA"/>
</dbReference>
<proteinExistence type="predicted"/>
<dbReference type="Proteomes" id="UP001165243">
    <property type="component" value="Unassembled WGS sequence"/>
</dbReference>
<dbReference type="Gene3D" id="2.40.50.1020">
    <property type="entry name" value="LytTr DNA-binding domain"/>
    <property type="match status" value="1"/>
</dbReference>
<evidence type="ECO:0000259" key="1">
    <source>
        <dbReference type="Pfam" id="PF04397"/>
    </source>
</evidence>
<evidence type="ECO:0000313" key="2">
    <source>
        <dbReference type="EMBL" id="GMB86760.1"/>
    </source>
</evidence>
<dbReference type="GO" id="GO:0003677">
    <property type="term" value="F:DNA binding"/>
    <property type="evidence" value="ECO:0007669"/>
    <property type="project" value="InterPro"/>
</dbReference>
<sequence>MSTTAKLIYGYLIRPAQKRYKDEAGRVDEENDFLAKISQSCLINPKNVAAINLRKRTIVMLNGEILSFSRRFRHEMDKLVDEYNWKVETATKRLLR</sequence>
<dbReference type="InterPro" id="IPR007492">
    <property type="entry name" value="LytTR_DNA-bd_dom"/>
</dbReference>
<feature type="domain" description="HTH LytTR-type" evidence="1">
    <location>
        <begin position="32"/>
        <end position="79"/>
    </location>
</feature>
<organism evidence="2 3">
    <name type="scientific">Lactobacillus delbrueckii subsp. bulgaricus</name>
    <dbReference type="NCBI Taxonomy" id="1585"/>
    <lineage>
        <taxon>Bacteria</taxon>
        <taxon>Bacillati</taxon>
        <taxon>Bacillota</taxon>
        <taxon>Bacilli</taxon>
        <taxon>Lactobacillales</taxon>
        <taxon>Lactobacillaceae</taxon>
        <taxon>Lactobacillus</taxon>
    </lineage>
</organism>
<reference evidence="2" key="1">
    <citation type="submission" date="2023-04" db="EMBL/GenBank/DDBJ databases">
        <title>Draft genome sequences of Lactobacillus delbrueckii subsp. bulgaricus ME-900 and ME-901 with improved acid tolerance.</title>
        <authorList>
            <person name="Ishida T."/>
            <person name="Yamamoto E."/>
            <person name="Koizumi A."/>
            <person name="Fujiwara S."/>
            <person name="Makino S."/>
            <person name="Kano H."/>
            <person name="Kimura K."/>
        </authorList>
    </citation>
    <scope>NUCLEOTIDE SEQUENCE</scope>
    <source>
        <strain evidence="2">ME-900</strain>
    </source>
</reference>
<dbReference type="Pfam" id="PF04397">
    <property type="entry name" value="LytTR"/>
    <property type="match status" value="1"/>
</dbReference>